<accession>A0A4Y7ST64</accession>
<comment type="caution">
    <text evidence="2">The sequence shown here is derived from an EMBL/GenBank/DDBJ whole genome shotgun (WGS) entry which is preliminary data.</text>
</comment>
<feature type="compositionally biased region" description="Basic residues" evidence="1">
    <location>
        <begin position="334"/>
        <end position="344"/>
    </location>
</feature>
<dbReference type="AlphaFoldDB" id="A0A4Y7ST64"/>
<protein>
    <submittedName>
        <fullName evidence="2">Uncharacterized protein</fullName>
    </submittedName>
</protein>
<feature type="compositionally biased region" description="Basic and acidic residues" evidence="1">
    <location>
        <begin position="322"/>
        <end position="333"/>
    </location>
</feature>
<feature type="region of interest" description="Disordered" evidence="1">
    <location>
        <begin position="319"/>
        <end position="346"/>
    </location>
</feature>
<evidence type="ECO:0000313" key="3">
    <source>
        <dbReference type="Proteomes" id="UP000298030"/>
    </source>
</evidence>
<reference evidence="2 3" key="1">
    <citation type="journal article" date="2019" name="Nat. Ecol. Evol.">
        <title>Megaphylogeny resolves global patterns of mushroom evolution.</title>
        <authorList>
            <person name="Varga T."/>
            <person name="Krizsan K."/>
            <person name="Foldi C."/>
            <person name="Dima B."/>
            <person name="Sanchez-Garcia M."/>
            <person name="Sanchez-Ramirez S."/>
            <person name="Szollosi G.J."/>
            <person name="Szarkandi J.G."/>
            <person name="Papp V."/>
            <person name="Albert L."/>
            <person name="Andreopoulos W."/>
            <person name="Angelini C."/>
            <person name="Antonin V."/>
            <person name="Barry K.W."/>
            <person name="Bougher N.L."/>
            <person name="Buchanan P."/>
            <person name="Buyck B."/>
            <person name="Bense V."/>
            <person name="Catcheside P."/>
            <person name="Chovatia M."/>
            <person name="Cooper J."/>
            <person name="Damon W."/>
            <person name="Desjardin D."/>
            <person name="Finy P."/>
            <person name="Geml J."/>
            <person name="Haridas S."/>
            <person name="Hughes K."/>
            <person name="Justo A."/>
            <person name="Karasinski D."/>
            <person name="Kautmanova I."/>
            <person name="Kiss B."/>
            <person name="Kocsube S."/>
            <person name="Kotiranta H."/>
            <person name="LaButti K.M."/>
            <person name="Lechner B.E."/>
            <person name="Liimatainen K."/>
            <person name="Lipzen A."/>
            <person name="Lukacs Z."/>
            <person name="Mihaltcheva S."/>
            <person name="Morgado L.N."/>
            <person name="Niskanen T."/>
            <person name="Noordeloos M.E."/>
            <person name="Ohm R.A."/>
            <person name="Ortiz-Santana B."/>
            <person name="Ovrebo C."/>
            <person name="Racz N."/>
            <person name="Riley R."/>
            <person name="Savchenko A."/>
            <person name="Shiryaev A."/>
            <person name="Soop K."/>
            <person name="Spirin V."/>
            <person name="Szebenyi C."/>
            <person name="Tomsovsky M."/>
            <person name="Tulloss R.E."/>
            <person name="Uehling J."/>
            <person name="Grigoriev I.V."/>
            <person name="Vagvolgyi C."/>
            <person name="Papp T."/>
            <person name="Martin F.M."/>
            <person name="Miettinen O."/>
            <person name="Hibbett D.S."/>
            <person name="Nagy L.G."/>
        </authorList>
    </citation>
    <scope>NUCLEOTIDE SEQUENCE [LARGE SCALE GENOMIC DNA]</scope>
    <source>
        <strain evidence="2 3">FP101781</strain>
    </source>
</reference>
<dbReference type="EMBL" id="QPFP01000062">
    <property type="protein sequence ID" value="TEB24828.1"/>
    <property type="molecule type" value="Genomic_DNA"/>
</dbReference>
<sequence length="382" mass="41821">MAFWENIKGMNGSLCHHFQSCQAPLNLLAIHPSWATASAPPLVPRPKKCLEIHTTSPVDPIVATLQFGRFQAIEPPFSPGSIYDHSDPSFFLSLDQLRHRLASRPHMPMNKLEHLLRWSLHHWHDLRLTAQPLLPLAPPSTGPYQQPLRPRDTRPLGITAALGSDPNRSTPLSDMTLVNQPPRTFHPEGLTRSPASGHQDQLTRGMSYGVGHPSNTNNYQQLASPSHPSGTSSTEVVNQPRTGTPGVAYLGTDATGYPLTLQAANTTQTVDATGTQSEIRPTYIDYQIHLPPGESIRLASGKKYTNATGGVVLINHYKKAPKSKEEEEGDKEREKKRKKGKRRKEVVIVPCGGPGQAMKLTASTPFQYAIFLVSSSSPVSGL</sequence>
<feature type="region of interest" description="Disordered" evidence="1">
    <location>
        <begin position="137"/>
        <end position="173"/>
    </location>
</feature>
<evidence type="ECO:0000313" key="2">
    <source>
        <dbReference type="EMBL" id="TEB24828.1"/>
    </source>
</evidence>
<proteinExistence type="predicted"/>
<dbReference type="Proteomes" id="UP000298030">
    <property type="component" value="Unassembled WGS sequence"/>
</dbReference>
<feature type="compositionally biased region" description="Polar residues" evidence="1">
    <location>
        <begin position="193"/>
        <end position="204"/>
    </location>
</feature>
<organism evidence="2 3">
    <name type="scientific">Coprinellus micaceus</name>
    <name type="common">Glistening ink-cap mushroom</name>
    <name type="synonym">Coprinus micaceus</name>
    <dbReference type="NCBI Taxonomy" id="71717"/>
    <lineage>
        <taxon>Eukaryota</taxon>
        <taxon>Fungi</taxon>
        <taxon>Dikarya</taxon>
        <taxon>Basidiomycota</taxon>
        <taxon>Agaricomycotina</taxon>
        <taxon>Agaricomycetes</taxon>
        <taxon>Agaricomycetidae</taxon>
        <taxon>Agaricales</taxon>
        <taxon>Agaricineae</taxon>
        <taxon>Psathyrellaceae</taxon>
        <taxon>Coprinellus</taxon>
    </lineage>
</organism>
<keyword evidence="3" id="KW-1185">Reference proteome</keyword>
<feature type="region of interest" description="Disordered" evidence="1">
    <location>
        <begin position="185"/>
        <end position="238"/>
    </location>
</feature>
<feature type="compositionally biased region" description="Polar residues" evidence="1">
    <location>
        <begin position="213"/>
        <end position="238"/>
    </location>
</feature>
<name>A0A4Y7ST64_COPMI</name>
<gene>
    <name evidence="2" type="ORF">FA13DRAFT_1714307</name>
</gene>
<evidence type="ECO:0000256" key="1">
    <source>
        <dbReference type="SAM" id="MobiDB-lite"/>
    </source>
</evidence>